<dbReference type="Proteomes" id="UP001597459">
    <property type="component" value="Unassembled WGS sequence"/>
</dbReference>
<proteinExistence type="predicted"/>
<keyword evidence="3" id="KW-1185">Reference proteome</keyword>
<comment type="caution">
    <text evidence="2">The sequence shown here is derived from an EMBL/GenBank/DDBJ whole genome shotgun (WGS) entry which is preliminary data.</text>
</comment>
<organism evidence="2 3">
    <name type="scientific">Aquimarina hainanensis</name>
    <dbReference type="NCBI Taxonomy" id="1578017"/>
    <lineage>
        <taxon>Bacteria</taxon>
        <taxon>Pseudomonadati</taxon>
        <taxon>Bacteroidota</taxon>
        <taxon>Flavobacteriia</taxon>
        <taxon>Flavobacteriales</taxon>
        <taxon>Flavobacteriaceae</taxon>
        <taxon>Aquimarina</taxon>
    </lineage>
</organism>
<accession>A0ABW5N3S8</accession>
<evidence type="ECO:0000313" key="2">
    <source>
        <dbReference type="EMBL" id="MFD2589753.1"/>
    </source>
</evidence>
<dbReference type="RefSeq" id="WP_176029302.1">
    <property type="nucleotide sequence ID" value="NZ_JBHSJV010000001.1"/>
</dbReference>
<dbReference type="EMBL" id="JBHULX010000002">
    <property type="protein sequence ID" value="MFD2589753.1"/>
    <property type="molecule type" value="Genomic_DNA"/>
</dbReference>
<dbReference type="PROSITE" id="PS51257">
    <property type="entry name" value="PROKAR_LIPOPROTEIN"/>
    <property type="match status" value="1"/>
</dbReference>
<feature type="domain" description="Anti-sigma K factor RskA C-terminal" evidence="1">
    <location>
        <begin position="37"/>
        <end position="107"/>
    </location>
</feature>
<dbReference type="InterPro" id="IPR018764">
    <property type="entry name" value="RskA_C"/>
</dbReference>
<evidence type="ECO:0000313" key="3">
    <source>
        <dbReference type="Proteomes" id="UP001597459"/>
    </source>
</evidence>
<protein>
    <submittedName>
        <fullName evidence="2">Anti-sigma factor</fullName>
    </submittedName>
</protein>
<name>A0ABW5N3S8_9FLAO</name>
<sequence length="303" mass="31502">MIKKVMIGAIALGVMLSSCNNDDDNSGTDSNVANLNIDLKGLEDLGDGYLYEGWIIVDGAPVSTGTFSVDGEGALSQKAFEVTKTSLETATAFVLTIEPDPDSDPAPADTKLLLAEFGSGNTASVSLAPVAEGDFATSSGDFFLRSPTDEASGTANNMNDQYGVWFGQPAMPPLATLNLPTLNAGWKYEGWVVTENGPLSTGTFTAVNEADDNAGSPEGFSGTESFGPPIPGEDFFRNAPEGVTFPLDVRGKTVVISVEPFPDNSPAPFLLKPLVGTAGTETAPTHYPFGLNAASFPSGTVSR</sequence>
<evidence type="ECO:0000259" key="1">
    <source>
        <dbReference type="Pfam" id="PF10099"/>
    </source>
</evidence>
<gene>
    <name evidence="2" type="ORF">ACFSTE_02855</name>
</gene>
<reference evidence="3" key="1">
    <citation type="journal article" date="2019" name="Int. J. Syst. Evol. Microbiol.">
        <title>The Global Catalogue of Microorganisms (GCM) 10K type strain sequencing project: providing services to taxonomists for standard genome sequencing and annotation.</title>
        <authorList>
            <consortium name="The Broad Institute Genomics Platform"/>
            <consortium name="The Broad Institute Genome Sequencing Center for Infectious Disease"/>
            <person name="Wu L."/>
            <person name="Ma J."/>
        </authorList>
    </citation>
    <scope>NUCLEOTIDE SEQUENCE [LARGE SCALE GENOMIC DNA]</scope>
    <source>
        <strain evidence="3">KCTC 42423</strain>
    </source>
</reference>
<dbReference type="Pfam" id="PF10099">
    <property type="entry name" value="RskA_C"/>
    <property type="match status" value="1"/>
</dbReference>